<proteinExistence type="predicted"/>
<evidence type="ECO:0000313" key="1">
    <source>
        <dbReference type="EMBL" id="GIX65032.1"/>
    </source>
</evidence>
<reference evidence="1 2" key="1">
    <citation type="submission" date="2021-06" db="EMBL/GenBank/DDBJ databases">
        <title>Genome sequence of Babesia caballi.</title>
        <authorList>
            <person name="Yamagishi J."/>
            <person name="Kidaka T."/>
            <person name="Ochi A."/>
        </authorList>
    </citation>
    <scope>NUCLEOTIDE SEQUENCE [LARGE SCALE GENOMIC DNA]</scope>
    <source>
        <strain evidence="1">USDA-D6B2</strain>
    </source>
</reference>
<keyword evidence="2" id="KW-1185">Reference proteome</keyword>
<dbReference type="Proteomes" id="UP001497744">
    <property type="component" value="Unassembled WGS sequence"/>
</dbReference>
<evidence type="ECO:0000313" key="2">
    <source>
        <dbReference type="Proteomes" id="UP001497744"/>
    </source>
</evidence>
<gene>
    <name evidence="1" type="ORF">BcabD6B2_44670</name>
</gene>
<accession>A0AAV4LXT0</accession>
<comment type="caution">
    <text evidence="1">The sequence shown here is derived from an EMBL/GenBank/DDBJ whole genome shotgun (WGS) entry which is preliminary data.</text>
</comment>
<dbReference type="EMBL" id="BPLF01000004">
    <property type="protein sequence ID" value="GIX65032.1"/>
    <property type="molecule type" value="Genomic_DNA"/>
</dbReference>
<name>A0AAV4LXT0_BABCB</name>
<dbReference type="AlphaFoldDB" id="A0AAV4LXT0"/>
<protein>
    <submittedName>
        <fullName evidence="1">Uncharacterized protein</fullName>
    </submittedName>
</protein>
<sequence length="131" mass="14532">MDQGPQSRDASLQALLVALLDVPLRLVFISVDYRAYVAHVDNALGSVTIRSARFRRLAGREVLVEEILVRRVHCDECAYRLGQYTFGPLNAVGRHHDELRPIARQVGAVLKLPVEPDGIGQFEVRLCGALS</sequence>
<dbReference type="RefSeq" id="XP_067717101.1">
    <property type="nucleotide sequence ID" value="XM_067861000.1"/>
</dbReference>
<organism evidence="1 2">
    <name type="scientific">Babesia caballi</name>
    <dbReference type="NCBI Taxonomy" id="5871"/>
    <lineage>
        <taxon>Eukaryota</taxon>
        <taxon>Sar</taxon>
        <taxon>Alveolata</taxon>
        <taxon>Apicomplexa</taxon>
        <taxon>Aconoidasida</taxon>
        <taxon>Piroplasmida</taxon>
        <taxon>Babesiidae</taxon>
        <taxon>Babesia</taxon>
    </lineage>
</organism>
<dbReference type="GeneID" id="94196513"/>